<dbReference type="RefSeq" id="WP_091231430.1">
    <property type="nucleotide sequence ID" value="NZ_FMKA01000004.1"/>
</dbReference>
<dbReference type="EMBL" id="FMKA01000004">
    <property type="protein sequence ID" value="SCP96325.1"/>
    <property type="molecule type" value="Genomic_DNA"/>
</dbReference>
<dbReference type="PROSITE" id="PS01124">
    <property type="entry name" value="HTH_ARAC_FAMILY_2"/>
    <property type="match status" value="1"/>
</dbReference>
<dbReference type="InterPro" id="IPR018060">
    <property type="entry name" value="HTH_AraC"/>
</dbReference>
<evidence type="ECO:0000256" key="1">
    <source>
        <dbReference type="ARBA" id="ARBA00023015"/>
    </source>
</evidence>
<dbReference type="Pfam" id="PF02311">
    <property type="entry name" value="AraC_binding"/>
    <property type="match status" value="1"/>
</dbReference>
<reference evidence="5 6" key="1">
    <citation type="submission" date="2016-09" db="EMBL/GenBank/DDBJ databases">
        <authorList>
            <person name="Capua I."/>
            <person name="De Benedictis P."/>
            <person name="Joannis T."/>
            <person name="Lombin L.H."/>
            <person name="Cattoli G."/>
        </authorList>
    </citation>
    <scope>NUCLEOTIDE SEQUENCE [LARGE SCALE GENOMIC DNA]</scope>
    <source>
        <strain evidence="5 6">GluBS11</strain>
    </source>
</reference>
<dbReference type="PANTHER" id="PTHR43280">
    <property type="entry name" value="ARAC-FAMILY TRANSCRIPTIONAL REGULATOR"/>
    <property type="match status" value="1"/>
</dbReference>
<dbReference type="OrthoDB" id="249627at2"/>
<dbReference type="GO" id="GO:0043565">
    <property type="term" value="F:sequence-specific DNA binding"/>
    <property type="evidence" value="ECO:0007669"/>
    <property type="project" value="InterPro"/>
</dbReference>
<dbReference type="AlphaFoldDB" id="A0A1D3TRH4"/>
<keyword evidence="6" id="KW-1185">Reference proteome</keyword>
<dbReference type="InterPro" id="IPR014710">
    <property type="entry name" value="RmlC-like_jellyroll"/>
</dbReference>
<feature type="domain" description="HTH araC/xylS-type" evidence="4">
    <location>
        <begin position="192"/>
        <end position="290"/>
    </location>
</feature>
<evidence type="ECO:0000256" key="3">
    <source>
        <dbReference type="ARBA" id="ARBA00023163"/>
    </source>
</evidence>
<sequence>MSYESISLKQELVINQIVTIHYFEYASDFSYSGESHDFWEIMCVDKGEVHVVADDRSYTLKKGDIIFHKPNEFHALKANGQIAPNIVVLSFVCNSECMRFFENKVLSISEAERYLLAQIIVEAKKTYKSKLNDPFLEKLMHADHVPFGSEQLIKLFLEQFFLQLYRRYTTVEEMNSTLPKTLKKKNENQLYSCIINYLENNIQKHLTIEQICKDNIIGRSQLQKLFRYKHNCGVIDYFCKMKIDMAKQLIRDNHMNFTQISDYLGYTSIHYFSRQFKQVTEMTPSEYSSSIKVLAEKSKCQSSYQSFYC</sequence>
<dbReference type="SUPFAM" id="SSF46689">
    <property type="entry name" value="Homeodomain-like"/>
    <property type="match status" value="1"/>
</dbReference>
<proteinExistence type="predicted"/>
<dbReference type="GO" id="GO:0003700">
    <property type="term" value="F:DNA-binding transcription factor activity"/>
    <property type="evidence" value="ECO:0007669"/>
    <property type="project" value="InterPro"/>
</dbReference>
<dbReference type="InterPro" id="IPR037923">
    <property type="entry name" value="HTH-like"/>
</dbReference>
<dbReference type="Gene3D" id="2.60.120.10">
    <property type="entry name" value="Jelly Rolls"/>
    <property type="match status" value="1"/>
</dbReference>
<dbReference type="PANTHER" id="PTHR43280:SF28">
    <property type="entry name" value="HTH-TYPE TRANSCRIPTIONAL ACTIVATOR RHAS"/>
    <property type="match status" value="1"/>
</dbReference>
<dbReference type="InterPro" id="IPR018062">
    <property type="entry name" value="HTH_AraC-typ_CS"/>
</dbReference>
<gene>
    <name evidence="5" type="ORF">SAMN05421730_1004102</name>
</gene>
<name>A0A1D3TRH4_9FIRM</name>
<dbReference type="InterPro" id="IPR009057">
    <property type="entry name" value="Homeodomain-like_sf"/>
</dbReference>
<evidence type="ECO:0000259" key="4">
    <source>
        <dbReference type="PROSITE" id="PS01124"/>
    </source>
</evidence>
<evidence type="ECO:0000313" key="5">
    <source>
        <dbReference type="EMBL" id="SCP96325.1"/>
    </source>
</evidence>
<dbReference type="PROSITE" id="PS00041">
    <property type="entry name" value="HTH_ARAC_FAMILY_1"/>
    <property type="match status" value="1"/>
</dbReference>
<accession>A0A1D3TRH4</accession>
<dbReference type="SMART" id="SM00342">
    <property type="entry name" value="HTH_ARAC"/>
    <property type="match status" value="1"/>
</dbReference>
<dbReference type="STRING" id="1619234.SAMN05421730_1004102"/>
<keyword evidence="2 5" id="KW-0238">DNA-binding</keyword>
<evidence type="ECO:0000313" key="6">
    <source>
        <dbReference type="Proteomes" id="UP000199315"/>
    </source>
</evidence>
<dbReference type="InterPro" id="IPR003313">
    <property type="entry name" value="AraC-bd"/>
</dbReference>
<dbReference type="SUPFAM" id="SSF51215">
    <property type="entry name" value="Regulatory protein AraC"/>
    <property type="match status" value="1"/>
</dbReference>
<dbReference type="Pfam" id="PF12833">
    <property type="entry name" value="HTH_18"/>
    <property type="match status" value="1"/>
</dbReference>
<protein>
    <submittedName>
        <fullName evidence="5">AraC-type DNA-binding protein</fullName>
    </submittedName>
</protein>
<keyword evidence="1" id="KW-0805">Transcription regulation</keyword>
<keyword evidence="3" id="KW-0804">Transcription</keyword>
<organism evidence="5 6">
    <name type="scientific">Anaerobium acetethylicum</name>
    <dbReference type="NCBI Taxonomy" id="1619234"/>
    <lineage>
        <taxon>Bacteria</taxon>
        <taxon>Bacillati</taxon>
        <taxon>Bacillota</taxon>
        <taxon>Clostridia</taxon>
        <taxon>Lachnospirales</taxon>
        <taxon>Lachnospiraceae</taxon>
        <taxon>Anaerobium</taxon>
    </lineage>
</organism>
<dbReference type="Gene3D" id="1.10.10.60">
    <property type="entry name" value="Homeodomain-like"/>
    <property type="match status" value="1"/>
</dbReference>
<evidence type="ECO:0000256" key="2">
    <source>
        <dbReference type="ARBA" id="ARBA00023125"/>
    </source>
</evidence>
<dbReference type="Proteomes" id="UP000199315">
    <property type="component" value="Unassembled WGS sequence"/>
</dbReference>